<evidence type="ECO:0000256" key="2">
    <source>
        <dbReference type="SAM" id="Phobius"/>
    </source>
</evidence>
<dbReference type="CDD" id="cd01301">
    <property type="entry name" value="rDP_like"/>
    <property type="match status" value="1"/>
</dbReference>
<dbReference type="GeneID" id="101861176"/>
<dbReference type="RefSeq" id="XP_012944430.1">
    <property type="nucleotide sequence ID" value="XM_013088976.2"/>
</dbReference>
<keyword evidence="1" id="KW-1015">Disulfide bond</keyword>
<keyword evidence="2" id="KW-0812">Transmembrane</keyword>
<keyword evidence="1" id="KW-0479">Metal-binding</keyword>
<keyword evidence="1" id="KW-0325">Glycoprotein</keyword>
<keyword evidence="1" id="KW-0482">Metalloprotease</keyword>
<reference evidence="4" key="1">
    <citation type="submission" date="2025-08" db="UniProtKB">
        <authorList>
            <consortium name="RefSeq"/>
        </authorList>
    </citation>
    <scope>IDENTIFICATION</scope>
</reference>
<evidence type="ECO:0000313" key="4">
    <source>
        <dbReference type="RefSeq" id="XP_012944430.1"/>
    </source>
</evidence>
<dbReference type="PANTHER" id="PTHR10443:SF12">
    <property type="entry name" value="DIPEPTIDASE"/>
    <property type="match status" value="1"/>
</dbReference>
<accession>A0ABM1ABB7</accession>
<organism evidence="3 4">
    <name type="scientific">Aplysia californica</name>
    <name type="common">California sea hare</name>
    <dbReference type="NCBI Taxonomy" id="6500"/>
    <lineage>
        <taxon>Eukaryota</taxon>
        <taxon>Metazoa</taxon>
        <taxon>Spiralia</taxon>
        <taxon>Lophotrochozoa</taxon>
        <taxon>Mollusca</taxon>
        <taxon>Gastropoda</taxon>
        <taxon>Heterobranchia</taxon>
        <taxon>Euthyneura</taxon>
        <taxon>Tectipleura</taxon>
        <taxon>Aplysiida</taxon>
        <taxon>Aplysioidea</taxon>
        <taxon>Aplysiidae</taxon>
        <taxon>Aplysia</taxon>
    </lineage>
</organism>
<comment type="subunit">
    <text evidence="1">Homodimer; disulfide-linked.</text>
</comment>
<gene>
    <name evidence="4" type="primary">LOC101861176</name>
</gene>
<keyword evidence="2" id="KW-0472">Membrane</keyword>
<dbReference type="PANTHER" id="PTHR10443">
    <property type="entry name" value="MICROSOMAL DIPEPTIDASE"/>
    <property type="match status" value="1"/>
</dbReference>
<keyword evidence="1" id="KW-0862">Zinc</keyword>
<dbReference type="PROSITE" id="PS00869">
    <property type="entry name" value="RENAL_DIPEPTIDASE_1"/>
    <property type="match status" value="1"/>
</dbReference>
<protein>
    <recommendedName>
        <fullName evidence="1">Dipeptidase</fullName>
        <ecNumber evidence="1">3.4.13.19</ecNumber>
    </recommendedName>
</protein>
<evidence type="ECO:0000256" key="1">
    <source>
        <dbReference type="RuleBase" id="RU341113"/>
    </source>
</evidence>
<feature type="transmembrane region" description="Helical" evidence="2">
    <location>
        <begin position="39"/>
        <end position="62"/>
    </location>
</feature>
<dbReference type="InterPro" id="IPR008257">
    <property type="entry name" value="Pept_M19"/>
</dbReference>
<dbReference type="SUPFAM" id="SSF51556">
    <property type="entry name" value="Metallo-dependent hydrolases"/>
    <property type="match status" value="1"/>
</dbReference>
<keyword evidence="2" id="KW-1133">Transmembrane helix</keyword>
<dbReference type="Gene3D" id="3.20.20.140">
    <property type="entry name" value="Metal-dependent hydrolases"/>
    <property type="match status" value="1"/>
</dbReference>
<keyword evidence="1" id="KW-0336">GPI-anchor</keyword>
<comment type="subcellular location">
    <subcellularLocation>
        <location evidence="1">Membrane</location>
        <topology evidence="1">Lipid-anchor</topology>
        <topology evidence="1">GPI-anchor</topology>
    </subcellularLocation>
</comment>
<dbReference type="InterPro" id="IPR032466">
    <property type="entry name" value="Metal_Hydrolase"/>
</dbReference>
<keyword evidence="3" id="KW-1185">Reference proteome</keyword>
<evidence type="ECO:0000313" key="3">
    <source>
        <dbReference type="Proteomes" id="UP000694888"/>
    </source>
</evidence>
<keyword evidence="1" id="KW-0645">Protease</keyword>
<comment type="catalytic activity">
    <reaction evidence="1">
        <text>an L-aminoacyl-L-amino acid + H2O = 2 an L-alpha-amino acid</text>
        <dbReference type="Rhea" id="RHEA:48940"/>
        <dbReference type="ChEBI" id="CHEBI:15377"/>
        <dbReference type="ChEBI" id="CHEBI:59869"/>
        <dbReference type="ChEBI" id="CHEBI:77460"/>
        <dbReference type="EC" id="3.4.13.19"/>
    </reaction>
</comment>
<dbReference type="Pfam" id="PF01244">
    <property type="entry name" value="Peptidase_M19"/>
    <property type="match status" value="1"/>
</dbReference>
<sequence>MGRGLSGETDPMEFNDMHPSNARSNDVLFTKTRRRNKRLIIIVVVVALTVLVSLAIGLGVGLQDDDENLANLPLHERIERAEEILSRYPLIDGHNDIPWQYYKRVNNSVWSIALDQGWPEVQTDIPRLRQGKVGAQFWAAYVSCDSQYKDAVRMSLNQVDTIKKFVARYPDTFAWVTTAQGVLDAFKEGKIGSMIGLEGGHSIDSSLGNLRMFYDLGVRYMTVTHSCNTPWADNWKVDDDNSYEFDGLAPFGELVVKEMNRIGMMVDLSHVSKQTMEDALAISRAPVIFSHSSAYHECPHNRNVRDEVLPLVRDNGGVIMVNFYSDYINCSHTASLAQVANHIDYIKNQIGADYVGIGGDYDGVTRLPVGLEDVSTYPDLFAELLRRGWTPGDLEKLAGRNLIRVFKEVERVRDSLVNEPPFEDYIDASTWNNLTCRTGP</sequence>
<comment type="cofactor">
    <cofactor evidence="1">
        <name>Zn(2+)</name>
        <dbReference type="ChEBI" id="CHEBI:29105"/>
    </cofactor>
</comment>
<dbReference type="Proteomes" id="UP000694888">
    <property type="component" value="Unplaced"/>
</dbReference>
<comment type="similarity">
    <text evidence="1">Belongs to the metallo-dependent hydrolases superfamily. Peptidase M19 family.</text>
</comment>
<keyword evidence="1" id="KW-0449">Lipoprotein</keyword>
<keyword evidence="1" id="KW-0224">Dipeptidase</keyword>
<name>A0ABM1ABB7_APLCA</name>
<proteinExistence type="inferred from homology"/>
<dbReference type="EC" id="3.4.13.19" evidence="1"/>
<keyword evidence="1" id="KW-0378">Hydrolase</keyword>
<dbReference type="PROSITE" id="PS51365">
    <property type="entry name" value="RENAL_DIPEPTIDASE_2"/>
    <property type="match status" value="1"/>
</dbReference>
<dbReference type="InterPro" id="IPR000180">
    <property type="entry name" value="Dipep_AS"/>
</dbReference>